<evidence type="ECO:0000313" key="4">
    <source>
        <dbReference type="EMBL" id="KAF4308552.1"/>
    </source>
</evidence>
<dbReference type="InterPro" id="IPR007194">
    <property type="entry name" value="TRAPP_component"/>
</dbReference>
<proteinExistence type="inferred from homology"/>
<evidence type="ECO:0000256" key="1">
    <source>
        <dbReference type="ARBA" id="ARBA00006218"/>
    </source>
</evidence>
<dbReference type="SUPFAM" id="SSF111126">
    <property type="entry name" value="Ligand-binding domain in the NO signalling and Golgi transport"/>
    <property type="match status" value="1"/>
</dbReference>
<organism evidence="4 5">
    <name type="scientific">Botryosphaeria dothidea</name>
    <dbReference type="NCBI Taxonomy" id="55169"/>
    <lineage>
        <taxon>Eukaryota</taxon>
        <taxon>Fungi</taxon>
        <taxon>Dikarya</taxon>
        <taxon>Ascomycota</taxon>
        <taxon>Pezizomycotina</taxon>
        <taxon>Dothideomycetes</taxon>
        <taxon>Dothideomycetes incertae sedis</taxon>
        <taxon>Botryosphaeriales</taxon>
        <taxon>Botryosphaeriaceae</taxon>
        <taxon>Botryosphaeria</taxon>
    </lineage>
</organism>
<dbReference type="InterPro" id="IPR024096">
    <property type="entry name" value="NO_sig/Golgi_transp_ligand-bd"/>
</dbReference>
<dbReference type="OrthoDB" id="5125733at2759"/>
<dbReference type="Pfam" id="PF04051">
    <property type="entry name" value="TRAPP"/>
    <property type="match status" value="1"/>
</dbReference>
<dbReference type="EMBL" id="WWBZ02000022">
    <property type="protein sequence ID" value="KAF4308552.1"/>
    <property type="molecule type" value="Genomic_DNA"/>
</dbReference>
<dbReference type="InterPro" id="IPR010730">
    <property type="entry name" value="HET"/>
</dbReference>
<reference evidence="4" key="1">
    <citation type="submission" date="2020-04" db="EMBL/GenBank/DDBJ databases">
        <title>Genome Assembly and Annotation of Botryosphaeria dothidea sdau 11-99, a Latent Pathogen of Apple Fruit Ring Rot in China.</title>
        <authorList>
            <person name="Yu C."/>
            <person name="Diao Y."/>
            <person name="Lu Q."/>
            <person name="Zhao J."/>
            <person name="Cui S."/>
            <person name="Peng C."/>
            <person name="He B."/>
            <person name="Liu H."/>
        </authorList>
    </citation>
    <scope>NUCLEOTIDE SEQUENCE [LARGE SCALE GENOMIC DNA]</scope>
    <source>
        <strain evidence="4">Sdau11-99</strain>
    </source>
</reference>
<protein>
    <submittedName>
        <fullName evidence="4">Het-domain-containing protein</fullName>
    </submittedName>
</protein>
<name>A0A8H4IWM9_9PEZI</name>
<feature type="compositionally biased region" description="Basic and acidic residues" evidence="2">
    <location>
        <begin position="299"/>
        <end position="314"/>
    </location>
</feature>
<comment type="caution">
    <text evidence="4">The sequence shown here is derived from an EMBL/GenBank/DDBJ whole genome shotgun (WGS) entry which is preliminary data.</text>
</comment>
<dbReference type="GO" id="GO:0048193">
    <property type="term" value="P:Golgi vesicle transport"/>
    <property type="evidence" value="ECO:0007669"/>
    <property type="project" value="InterPro"/>
</dbReference>
<gene>
    <name evidence="4" type="ORF">GTA08_BOTSDO04003</name>
</gene>
<feature type="region of interest" description="Disordered" evidence="2">
    <location>
        <begin position="296"/>
        <end position="322"/>
    </location>
</feature>
<keyword evidence="5" id="KW-1185">Reference proteome</keyword>
<feature type="domain" description="Heterokaryon incompatibility" evidence="3">
    <location>
        <begin position="465"/>
        <end position="617"/>
    </location>
</feature>
<dbReference type="PANTHER" id="PTHR33112:SF16">
    <property type="entry name" value="HETEROKARYON INCOMPATIBILITY DOMAIN-CONTAINING PROTEIN"/>
    <property type="match status" value="1"/>
</dbReference>
<dbReference type="Gene3D" id="3.30.1380.20">
    <property type="entry name" value="Trafficking protein particle complex subunit 3"/>
    <property type="match status" value="1"/>
</dbReference>
<sequence>MSSSQPYKTAQDAAVHQQQRSLSSGLRYPSNRKTIYDRNLGRSKNAELSRAAFAYLFVEMITYAQRKVTGVADLEKRLNSQGYPLGLKLLDLLSARSPSAALTSNPNPTRPTRVLPLLQFITTTLWKHLFNRPADALERSAAASTDYMITDNAPLVVEYVSTPKEMSSLNVAAFVAGVVEGVCDGAGFPTKGVTAHWVDDGASNAGGAEGAAGKEMWPSKTIFLIKFDERVIEREEILEPQKYALTDKEAVRDFLTIGISIVIEILMWTTPKAKYFLKNTRHYHSSASCSIPQSSRFLQGDRKRAQVEDDNKSNEDDEEQDDDEVHFQFSFMKQLDNNTKIVKPILVVSRLDSVLSRTLEFDVGTLDGDPLGEAQSINIPHVLSLGDEKVRFSLPIRKQTSDRGTRSIFQMVQGWVKSCDERPREPNSAHCCALNPTVPTRLIDVSGAPQKLRLINTGGKAHAPYAALSYCWGDAQPLLTTKHSVSQHMEDIPITKLPWTFLDAVKTAKWLNLKYIWIDALCIVQDCAEDREHEVARMQHVFQNSYVTIVAARASSCGDGFLKADNLWNPLATLPVRCENAGGTGNMLLTARKDHFPRDGSLLTKEPLHERGWTLQEVVLSPRVLVYTHDSIVWKCFCHDKGLVYNSLTGQAFGRDWNGYCASAGLTTMRLCPSGRVIQPSVTVTMPSFLMLDPSSPYAMGGGGGGKITRAQAHRDQLYRIWEFLVQDYSNRKLSRPADKLPALAGLATYFQRALNNDVYIAGLWKGRFVHELCWTVDAKRAAAQGGATRPPDCWRAPSWSWMSIDGPVAFEANRHTLFESRISRFRCQVEPLAPSAPHSRLRSAIVEISGLMLPYDATEDCRIFFDAGGGGGGVSPRPQQAELWLLLVATCQTFSSQKRQGNLLPSGSIWGLVLQELQENADGETFERVGHFTGGWRAAQQFPGNERLITIV</sequence>
<accession>A0A8H4IWM9</accession>
<dbReference type="CDD" id="cd14943">
    <property type="entry name" value="TRAPPC5_Trs31"/>
    <property type="match status" value="1"/>
</dbReference>
<evidence type="ECO:0000256" key="2">
    <source>
        <dbReference type="SAM" id="MobiDB-lite"/>
    </source>
</evidence>
<dbReference type="InterPro" id="IPR016696">
    <property type="entry name" value="TRAPP-I_su5"/>
</dbReference>
<dbReference type="PANTHER" id="PTHR33112">
    <property type="entry name" value="DOMAIN PROTEIN, PUTATIVE-RELATED"/>
    <property type="match status" value="1"/>
</dbReference>
<dbReference type="Pfam" id="PF06985">
    <property type="entry name" value="HET"/>
    <property type="match status" value="1"/>
</dbReference>
<dbReference type="GO" id="GO:0030008">
    <property type="term" value="C:TRAPP complex"/>
    <property type="evidence" value="ECO:0007669"/>
    <property type="project" value="InterPro"/>
</dbReference>
<feature type="region of interest" description="Disordered" evidence="2">
    <location>
        <begin position="1"/>
        <end position="29"/>
    </location>
</feature>
<dbReference type="Proteomes" id="UP000572817">
    <property type="component" value="Unassembled WGS sequence"/>
</dbReference>
<dbReference type="AlphaFoldDB" id="A0A8H4IWM9"/>
<comment type="similarity">
    <text evidence="1">Belongs to the TRAPP small subunits family. BET3 subfamily.</text>
</comment>
<evidence type="ECO:0000259" key="3">
    <source>
        <dbReference type="Pfam" id="PF06985"/>
    </source>
</evidence>
<evidence type="ECO:0000313" key="5">
    <source>
        <dbReference type="Proteomes" id="UP000572817"/>
    </source>
</evidence>